<evidence type="ECO:0000256" key="5">
    <source>
        <dbReference type="ARBA" id="ARBA00023163"/>
    </source>
</evidence>
<keyword evidence="5" id="KW-0804">Transcription</keyword>
<dbReference type="GO" id="GO:0000976">
    <property type="term" value="F:transcription cis-regulatory region binding"/>
    <property type="evidence" value="ECO:0007669"/>
    <property type="project" value="TreeGrafter"/>
</dbReference>
<dbReference type="PANTHER" id="PTHR48111:SF4">
    <property type="entry name" value="DNA-BINDING DUAL TRANSCRIPTIONAL REGULATOR OMPR"/>
    <property type="match status" value="1"/>
</dbReference>
<proteinExistence type="predicted"/>
<dbReference type="Gene3D" id="6.10.250.690">
    <property type="match status" value="1"/>
</dbReference>
<protein>
    <submittedName>
        <fullName evidence="10">Two component transcriptional regulator, winged helix family</fullName>
    </submittedName>
</protein>
<dbReference type="PROSITE" id="PS51755">
    <property type="entry name" value="OMPR_PHOB"/>
    <property type="match status" value="1"/>
</dbReference>
<feature type="modified residue" description="4-aspartylphosphate" evidence="6">
    <location>
        <position position="54"/>
    </location>
</feature>
<evidence type="ECO:0000256" key="1">
    <source>
        <dbReference type="ARBA" id="ARBA00022553"/>
    </source>
</evidence>
<feature type="domain" description="Response regulatory" evidence="8">
    <location>
        <begin position="5"/>
        <end position="118"/>
    </location>
</feature>
<dbReference type="InterPro" id="IPR001789">
    <property type="entry name" value="Sig_transdc_resp-reg_receiver"/>
</dbReference>
<dbReference type="RefSeq" id="WP_033084616.1">
    <property type="nucleotide sequence ID" value="NZ_JQEC01000075.1"/>
</dbReference>
<dbReference type="OrthoDB" id="9802426at2"/>
<keyword evidence="1 6" id="KW-0597">Phosphoprotein</keyword>
<organism evidence="10 11">
    <name type="scientific">Colwellia psychrerythraea</name>
    <name type="common">Vibrio psychroerythus</name>
    <dbReference type="NCBI Taxonomy" id="28229"/>
    <lineage>
        <taxon>Bacteria</taxon>
        <taxon>Pseudomonadati</taxon>
        <taxon>Pseudomonadota</taxon>
        <taxon>Gammaproteobacteria</taxon>
        <taxon>Alteromonadales</taxon>
        <taxon>Colwelliaceae</taxon>
        <taxon>Colwellia</taxon>
    </lineage>
</organism>
<dbReference type="InterPro" id="IPR011006">
    <property type="entry name" value="CheY-like_superfamily"/>
</dbReference>
<evidence type="ECO:0000259" key="8">
    <source>
        <dbReference type="PROSITE" id="PS50110"/>
    </source>
</evidence>
<evidence type="ECO:0000313" key="10">
    <source>
        <dbReference type="EMBL" id="KGJ86478.1"/>
    </source>
</evidence>
<comment type="caution">
    <text evidence="10">The sequence shown here is derived from an EMBL/GenBank/DDBJ whole genome shotgun (WGS) entry which is preliminary data.</text>
</comment>
<dbReference type="GO" id="GO:0032993">
    <property type="term" value="C:protein-DNA complex"/>
    <property type="evidence" value="ECO:0007669"/>
    <property type="project" value="TreeGrafter"/>
</dbReference>
<dbReference type="InterPro" id="IPR039420">
    <property type="entry name" value="WalR-like"/>
</dbReference>
<dbReference type="PATRIC" id="fig|28229.3.peg.4696"/>
<reference evidence="10 11" key="1">
    <citation type="submission" date="2014-08" db="EMBL/GenBank/DDBJ databases">
        <title>Genomic and Phenotypic Diversity of Colwellia psychrerythraea strains from Disparate Marine Basins.</title>
        <authorList>
            <person name="Techtmann S.M."/>
            <person name="Stelling S.C."/>
            <person name="Utturkar S.M."/>
            <person name="Alshibli N."/>
            <person name="Harris A."/>
            <person name="Brown S.D."/>
            <person name="Hazen T.C."/>
        </authorList>
    </citation>
    <scope>NUCLEOTIDE SEQUENCE [LARGE SCALE GENOMIC DNA]</scope>
    <source>
        <strain evidence="10 11">GAB14E</strain>
    </source>
</reference>
<keyword evidence="3" id="KW-0805">Transcription regulation</keyword>
<sequence>MSKTRILLIEDDAEISRLTAMYLDVEGYQVDVIDDGSLALEAIKVTKPELIILDLMLPGMSGIEICKAAREFYQPPILILTACDDDVSEVSLLKMGADDYLVKPLRPHVLVARIEALLRRNQNYHNKPTNTQSNSALIINEASNQVTFQGKLLTLTGSEYEMLKLLHQNAGEVISREQCCQVLRGIDYDFSNRSIDMRISGLRKKLGDDQVPYKIITTIRNQGYKLINE</sequence>
<dbReference type="SUPFAM" id="SSF52172">
    <property type="entry name" value="CheY-like"/>
    <property type="match status" value="1"/>
</dbReference>
<keyword evidence="4 7" id="KW-0238">DNA-binding</keyword>
<dbReference type="PANTHER" id="PTHR48111">
    <property type="entry name" value="REGULATOR OF RPOS"/>
    <property type="match status" value="1"/>
</dbReference>
<dbReference type="Pfam" id="PF00486">
    <property type="entry name" value="Trans_reg_C"/>
    <property type="match status" value="1"/>
</dbReference>
<dbReference type="Proteomes" id="UP000029868">
    <property type="component" value="Unassembled WGS sequence"/>
</dbReference>
<name>A0A099KA30_COLPS</name>
<evidence type="ECO:0000313" key="11">
    <source>
        <dbReference type="Proteomes" id="UP000029868"/>
    </source>
</evidence>
<dbReference type="GO" id="GO:0006355">
    <property type="term" value="P:regulation of DNA-templated transcription"/>
    <property type="evidence" value="ECO:0007669"/>
    <property type="project" value="InterPro"/>
</dbReference>
<dbReference type="FunFam" id="3.40.50.2300:FF:000001">
    <property type="entry name" value="DNA-binding response regulator PhoB"/>
    <property type="match status" value="1"/>
</dbReference>
<dbReference type="Pfam" id="PF00072">
    <property type="entry name" value="Response_reg"/>
    <property type="match status" value="1"/>
</dbReference>
<feature type="domain" description="OmpR/PhoB-type" evidence="9">
    <location>
        <begin position="127"/>
        <end position="228"/>
    </location>
</feature>
<dbReference type="Gene3D" id="3.40.50.2300">
    <property type="match status" value="1"/>
</dbReference>
<evidence type="ECO:0000256" key="4">
    <source>
        <dbReference type="ARBA" id="ARBA00023125"/>
    </source>
</evidence>
<evidence type="ECO:0000256" key="6">
    <source>
        <dbReference type="PROSITE-ProRule" id="PRU00169"/>
    </source>
</evidence>
<evidence type="ECO:0000256" key="3">
    <source>
        <dbReference type="ARBA" id="ARBA00023015"/>
    </source>
</evidence>
<dbReference type="AlphaFoldDB" id="A0A099KA30"/>
<feature type="DNA-binding region" description="OmpR/PhoB-type" evidence="7">
    <location>
        <begin position="127"/>
        <end position="228"/>
    </location>
</feature>
<dbReference type="Gene3D" id="1.10.10.10">
    <property type="entry name" value="Winged helix-like DNA-binding domain superfamily/Winged helix DNA-binding domain"/>
    <property type="match status" value="1"/>
</dbReference>
<keyword evidence="2" id="KW-0902">Two-component regulatory system</keyword>
<dbReference type="GO" id="GO:0000156">
    <property type="term" value="F:phosphorelay response regulator activity"/>
    <property type="evidence" value="ECO:0007669"/>
    <property type="project" value="TreeGrafter"/>
</dbReference>
<dbReference type="InterPro" id="IPR036388">
    <property type="entry name" value="WH-like_DNA-bd_sf"/>
</dbReference>
<dbReference type="CDD" id="cd00383">
    <property type="entry name" value="trans_reg_C"/>
    <property type="match status" value="1"/>
</dbReference>
<dbReference type="PROSITE" id="PS50110">
    <property type="entry name" value="RESPONSE_REGULATORY"/>
    <property type="match status" value="1"/>
</dbReference>
<dbReference type="SMART" id="SM00448">
    <property type="entry name" value="REC"/>
    <property type="match status" value="1"/>
</dbReference>
<evidence type="ECO:0000256" key="2">
    <source>
        <dbReference type="ARBA" id="ARBA00023012"/>
    </source>
</evidence>
<dbReference type="GO" id="GO:0005829">
    <property type="term" value="C:cytosol"/>
    <property type="evidence" value="ECO:0007669"/>
    <property type="project" value="TreeGrafter"/>
</dbReference>
<dbReference type="EMBL" id="JQEC01000075">
    <property type="protein sequence ID" value="KGJ86478.1"/>
    <property type="molecule type" value="Genomic_DNA"/>
</dbReference>
<accession>A0A099KA30</accession>
<evidence type="ECO:0000256" key="7">
    <source>
        <dbReference type="PROSITE-ProRule" id="PRU01091"/>
    </source>
</evidence>
<evidence type="ECO:0000259" key="9">
    <source>
        <dbReference type="PROSITE" id="PS51755"/>
    </source>
</evidence>
<gene>
    <name evidence="10" type="ORF">GAB14E_0751</name>
</gene>
<dbReference type="SMART" id="SM00862">
    <property type="entry name" value="Trans_reg_C"/>
    <property type="match status" value="1"/>
</dbReference>
<dbReference type="InterPro" id="IPR001867">
    <property type="entry name" value="OmpR/PhoB-type_DNA-bd"/>
</dbReference>